<dbReference type="InterPro" id="IPR000895">
    <property type="entry name" value="Transthyretin/HIU_hydrolase"/>
</dbReference>
<evidence type="ECO:0000256" key="6">
    <source>
        <dbReference type="ARBA" id="ARBA00017539"/>
    </source>
</evidence>
<evidence type="ECO:0000256" key="1">
    <source>
        <dbReference type="ARBA" id="ARBA00001043"/>
    </source>
</evidence>
<dbReference type="GO" id="GO:0006144">
    <property type="term" value="P:purine nucleobase metabolic process"/>
    <property type="evidence" value="ECO:0007669"/>
    <property type="project" value="UniProtKB-KW"/>
</dbReference>
<dbReference type="GO" id="GO:0033971">
    <property type="term" value="F:hydroxyisourate hydrolase activity"/>
    <property type="evidence" value="ECO:0007669"/>
    <property type="project" value="UniProtKB-EC"/>
</dbReference>
<dbReference type="Pfam" id="PF00576">
    <property type="entry name" value="Transthyretin"/>
    <property type="match status" value="1"/>
</dbReference>
<evidence type="ECO:0000259" key="11">
    <source>
        <dbReference type="Pfam" id="PF00576"/>
    </source>
</evidence>
<dbReference type="SUPFAM" id="SSF49472">
    <property type="entry name" value="Transthyretin (synonym: prealbumin)"/>
    <property type="match status" value="1"/>
</dbReference>
<keyword evidence="13" id="KW-1185">Reference proteome</keyword>
<dbReference type="InterPro" id="IPR023416">
    <property type="entry name" value="Transthyretin/HIU_hydrolase_d"/>
</dbReference>
<comment type="function">
    <text evidence="2">Catalyzes the hydrolysis of 5-hydroxyisourate (HIU) to 2-oxo-4-hydroxy-4-carboxy-5-ureidoimidazoline (OHCU).</text>
</comment>
<keyword evidence="8 10" id="KW-0378">Hydrolase</keyword>
<dbReference type="PANTHER" id="PTHR10395:SF7">
    <property type="entry name" value="5-HYDROXYISOURATE HYDROLASE"/>
    <property type="match status" value="1"/>
</dbReference>
<keyword evidence="7 10" id="KW-0659">Purine metabolism</keyword>
<comment type="catalytic activity">
    <reaction evidence="1 10">
        <text>5-hydroxyisourate + H2O = 5-hydroxy-2-oxo-4-ureido-2,5-dihydro-1H-imidazole-5-carboxylate + H(+)</text>
        <dbReference type="Rhea" id="RHEA:23736"/>
        <dbReference type="ChEBI" id="CHEBI:15377"/>
        <dbReference type="ChEBI" id="CHEBI:15378"/>
        <dbReference type="ChEBI" id="CHEBI:18072"/>
        <dbReference type="ChEBI" id="CHEBI:58639"/>
        <dbReference type="EC" id="3.5.2.17"/>
    </reaction>
</comment>
<dbReference type="STRING" id="1121922.GCA_000428905_02393"/>
<accession>K6ZEZ5</accession>
<proteinExistence type="inferred from homology"/>
<dbReference type="InterPro" id="IPR014306">
    <property type="entry name" value="Hydroxyisourate_hydrolase"/>
</dbReference>
<protein>
    <recommendedName>
        <fullName evidence="6 10">5-hydroxyisourate hydrolase</fullName>
        <shortName evidence="10">HIU hydrolase</shortName>
        <shortName evidence="10">HIUHase</shortName>
        <ecNumber evidence="5 10">3.5.2.17</ecNumber>
    </recommendedName>
</protein>
<dbReference type="InterPro" id="IPR023419">
    <property type="entry name" value="Transthyretin_CS"/>
</dbReference>
<sequence>MTSKMNRKINTLSSHVLDTTNGKPAAGIMLTLTLPDDTHFAGTTDKDGRFNQWGTIDFLAGEYCIRFHCKDYLISTHGQSFYPFIDIHFEMTKNGGHYHIPLLISPFGYSSYRGS</sequence>
<dbReference type="AlphaFoldDB" id="K6ZEZ5"/>
<feature type="binding site" evidence="9">
    <location>
        <position position="15"/>
    </location>
    <ligand>
        <name>substrate</name>
    </ligand>
</feature>
<feature type="binding site" evidence="9">
    <location>
        <position position="49"/>
    </location>
    <ligand>
        <name>substrate</name>
    </ligand>
</feature>
<feature type="domain" description="Transthyretin/hydroxyisourate hydrolase" evidence="11">
    <location>
        <begin position="12"/>
        <end position="114"/>
    </location>
</feature>
<comment type="caution">
    <text evidence="12">The sequence shown here is derived from an EMBL/GenBank/DDBJ whole genome shotgun (WGS) entry which is preliminary data.</text>
</comment>
<dbReference type="Proteomes" id="UP000006251">
    <property type="component" value="Unassembled WGS sequence"/>
</dbReference>
<dbReference type="Gene3D" id="2.60.40.180">
    <property type="entry name" value="Transthyretin/hydroxyisourate hydrolase domain"/>
    <property type="match status" value="1"/>
</dbReference>
<dbReference type="NCBIfam" id="TIGR02962">
    <property type="entry name" value="hdxy_isourate"/>
    <property type="match status" value="1"/>
</dbReference>
<dbReference type="PRINTS" id="PR00189">
    <property type="entry name" value="TRNSTHYRETIN"/>
</dbReference>
<comment type="similarity">
    <text evidence="3 10">Belongs to the transthyretin family. 5-hydroxyisourate hydrolase subfamily.</text>
</comment>
<evidence type="ECO:0000313" key="12">
    <source>
        <dbReference type="EMBL" id="GAC27498.1"/>
    </source>
</evidence>
<dbReference type="PROSITE" id="PS00769">
    <property type="entry name" value="TRANSTHYRETIN_2"/>
    <property type="match status" value="1"/>
</dbReference>
<evidence type="ECO:0000256" key="8">
    <source>
        <dbReference type="ARBA" id="ARBA00022801"/>
    </source>
</evidence>
<feature type="binding site" evidence="9">
    <location>
        <position position="112"/>
    </location>
    <ligand>
        <name>substrate</name>
    </ligand>
</feature>
<gene>
    <name evidence="12" type="primary">yedX</name>
    <name evidence="12" type="ORF">GPAL_0618</name>
</gene>
<name>K6ZEZ5_9ALTE</name>
<evidence type="ECO:0000256" key="7">
    <source>
        <dbReference type="ARBA" id="ARBA00022631"/>
    </source>
</evidence>
<dbReference type="CDD" id="cd05822">
    <property type="entry name" value="TLP_HIUase"/>
    <property type="match status" value="1"/>
</dbReference>
<evidence type="ECO:0000256" key="9">
    <source>
        <dbReference type="PIRSR" id="PIRSR600895-51"/>
    </source>
</evidence>
<evidence type="ECO:0000256" key="10">
    <source>
        <dbReference type="RuleBase" id="RU361270"/>
    </source>
</evidence>
<dbReference type="EMBL" id="BAEQ01000013">
    <property type="protein sequence ID" value="GAC27498.1"/>
    <property type="molecule type" value="Genomic_DNA"/>
</dbReference>
<organism evidence="12 13">
    <name type="scientific">Brumicola pallidula DSM 14239 = ACAM 615</name>
    <dbReference type="NCBI Taxonomy" id="1121922"/>
    <lineage>
        <taxon>Bacteria</taxon>
        <taxon>Pseudomonadati</taxon>
        <taxon>Pseudomonadota</taxon>
        <taxon>Gammaproteobacteria</taxon>
        <taxon>Alteromonadales</taxon>
        <taxon>Alteromonadaceae</taxon>
        <taxon>Brumicola</taxon>
    </lineage>
</organism>
<evidence type="ECO:0000256" key="4">
    <source>
        <dbReference type="ARBA" id="ARBA00011881"/>
    </source>
</evidence>
<dbReference type="EC" id="3.5.2.17" evidence="5 10"/>
<dbReference type="InterPro" id="IPR036817">
    <property type="entry name" value="Transthyretin/HIU_hydrolase_sf"/>
</dbReference>
<comment type="subunit">
    <text evidence="4 10">Homotetramer.</text>
</comment>
<evidence type="ECO:0000256" key="3">
    <source>
        <dbReference type="ARBA" id="ARBA00009850"/>
    </source>
</evidence>
<evidence type="ECO:0000256" key="5">
    <source>
        <dbReference type="ARBA" id="ARBA00012609"/>
    </source>
</evidence>
<evidence type="ECO:0000313" key="13">
    <source>
        <dbReference type="Proteomes" id="UP000006251"/>
    </source>
</evidence>
<dbReference type="PANTHER" id="PTHR10395">
    <property type="entry name" value="URICASE AND TRANSTHYRETIN-RELATED"/>
    <property type="match status" value="1"/>
</dbReference>
<evidence type="ECO:0000256" key="2">
    <source>
        <dbReference type="ARBA" id="ARBA00002704"/>
    </source>
</evidence>
<reference evidence="13" key="1">
    <citation type="journal article" date="2014" name="Environ. Microbiol.">
        <title>Comparative genomics of the marine bacterial genus Glaciecola reveals the high degree of genomic diversity and genomic characteristic for cold adaptation.</title>
        <authorList>
            <person name="Qin Q.L."/>
            <person name="Xie B.B."/>
            <person name="Yu Y."/>
            <person name="Shu Y.L."/>
            <person name="Rong J.C."/>
            <person name="Zhang Y.J."/>
            <person name="Zhao D.L."/>
            <person name="Chen X.L."/>
            <person name="Zhang X.Y."/>
            <person name="Chen B."/>
            <person name="Zhou B.C."/>
            <person name="Zhang Y.Z."/>
        </authorList>
    </citation>
    <scope>NUCLEOTIDE SEQUENCE [LARGE SCALE GENOMIC DNA]</scope>
    <source>
        <strain evidence="13">ACAM 615</strain>
    </source>
</reference>